<keyword evidence="1" id="KW-0378">Hydrolase</keyword>
<dbReference type="GO" id="GO:0016787">
    <property type="term" value="F:hydrolase activity"/>
    <property type="evidence" value="ECO:0007669"/>
    <property type="project" value="UniProtKB-KW"/>
</dbReference>
<keyword evidence="2" id="KW-1185">Reference proteome</keyword>
<dbReference type="InterPro" id="IPR036412">
    <property type="entry name" value="HAD-like_sf"/>
</dbReference>
<evidence type="ECO:0000313" key="2">
    <source>
        <dbReference type="Proteomes" id="UP000267164"/>
    </source>
</evidence>
<dbReference type="KEGG" id="nyu:D7D52_21960"/>
<dbReference type="OrthoDB" id="1666512at2"/>
<dbReference type="SUPFAM" id="SSF56784">
    <property type="entry name" value="HAD-like"/>
    <property type="match status" value="1"/>
</dbReference>
<evidence type="ECO:0000313" key="1">
    <source>
        <dbReference type="EMBL" id="AYF76060.1"/>
    </source>
</evidence>
<dbReference type="InterPro" id="IPR024197">
    <property type="entry name" value="TPP-like"/>
</dbReference>
<organism evidence="1 2">
    <name type="scientific">Nocardia yunnanensis</name>
    <dbReference type="NCBI Taxonomy" id="2382165"/>
    <lineage>
        <taxon>Bacteria</taxon>
        <taxon>Bacillati</taxon>
        <taxon>Actinomycetota</taxon>
        <taxon>Actinomycetes</taxon>
        <taxon>Mycobacteriales</taxon>
        <taxon>Nocardiaceae</taxon>
        <taxon>Nocardia</taxon>
    </lineage>
</organism>
<dbReference type="Proteomes" id="UP000267164">
    <property type="component" value="Chromosome"/>
</dbReference>
<dbReference type="PIRSF" id="PIRSF030802">
    <property type="entry name" value="UCP030802"/>
    <property type="match status" value="1"/>
</dbReference>
<dbReference type="RefSeq" id="WP_120739196.1">
    <property type="nucleotide sequence ID" value="NZ_CP032568.1"/>
</dbReference>
<dbReference type="InterPro" id="IPR023214">
    <property type="entry name" value="HAD_sf"/>
</dbReference>
<reference evidence="1 2" key="1">
    <citation type="submission" date="2018-09" db="EMBL/GenBank/DDBJ databases">
        <title>Nocardia yunnanensis sp. nov., an actinomycete isolated from a soil sample.</title>
        <authorList>
            <person name="Zhang J."/>
        </authorList>
    </citation>
    <scope>NUCLEOTIDE SEQUENCE [LARGE SCALE GENOMIC DNA]</scope>
    <source>
        <strain evidence="1 2">CFHS0054</strain>
    </source>
</reference>
<dbReference type="Gene3D" id="3.40.50.1000">
    <property type="entry name" value="HAD superfamily/HAD-like"/>
    <property type="match status" value="1"/>
</dbReference>
<sequence>MRGVMVATDLDRTVIYTRTAFGHPNPRTVCVEHYDGQPLSYMTAGAAQRLSALAETAAVVPVTTRTIAQFQRVRLPGQPFPYAITSNGGTILRNGLPDRRWRSALEARVRAECAGLVEVRAQLRARVDESFALKLREADDLFCYLVVDQDRLPANFLADLDAWCRPRGWSASQQGRKIYAMPLPVCKSRAVLEVRRRLVDSGDLHPDAVLAAAGDGALDAEMLRVADIAIRPRHGELEQRNWTHPGVAVTRSTGIHAAEEILDYFLTVRAGQRQPASS</sequence>
<dbReference type="AlphaFoldDB" id="A0A386ZEX9"/>
<proteinExistence type="predicted"/>
<gene>
    <name evidence="1" type="ORF">D7D52_21960</name>
</gene>
<name>A0A386ZEX9_9NOCA</name>
<dbReference type="EMBL" id="CP032568">
    <property type="protein sequence ID" value="AYF76060.1"/>
    <property type="molecule type" value="Genomic_DNA"/>
</dbReference>
<protein>
    <submittedName>
        <fullName evidence="1">HAD family hydrolase</fullName>
    </submittedName>
</protein>
<accession>A0A386ZEX9</accession>